<keyword evidence="11" id="KW-1185">Reference proteome</keyword>
<organism evidence="10 11">
    <name type="scientific">Mucilaginibacter conchicola</name>
    <dbReference type="NCBI Taxonomy" id="2303333"/>
    <lineage>
        <taxon>Bacteria</taxon>
        <taxon>Pseudomonadati</taxon>
        <taxon>Bacteroidota</taxon>
        <taxon>Sphingobacteriia</taxon>
        <taxon>Sphingobacteriales</taxon>
        <taxon>Sphingobacteriaceae</taxon>
        <taxon>Mucilaginibacter</taxon>
    </lineage>
</organism>
<dbReference type="PANTHER" id="PTHR33281:SF19">
    <property type="entry name" value="VOLTAGE-DEPENDENT ANION CHANNEL-FORMING PROTEIN YNEE"/>
    <property type="match status" value="1"/>
</dbReference>
<keyword evidence="5 9" id="KW-1133">Transmembrane helix</keyword>
<name>A0A372NXS6_9SPHI</name>
<evidence type="ECO:0000256" key="5">
    <source>
        <dbReference type="ARBA" id="ARBA00022989"/>
    </source>
</evidence>
<dbReference type="PANTHER" id="PTHR33281">
    <property type="entry name" value="UPF0187 PROTEIN YNEE"/>
    <property type="match status" value="1"/>
</dbReference>
<sequence length="287" mass="33025">MVSYNPKQWFKLLFRVEKADTLRELFPLMLVLAAYAGIVTYLLTDLWHLPETSMLKKVIYIHQTIGFVFSLLLAFRINSAYDRWWEGRKLWGSLVNNSRNLAIKLKHLVGAQEAAFFNYAIPRYARAMKDHLRDTYTAEESSIAIDPSKHVPNQIASAIIGEVYRLNKAGQINPEQLVSITTEITSFTDICGACERIKKTPIPFSYSVFIKKFIFLYMMTLPLTWCFDLKYFIMPIIAIVLYVFGSIELIAEEIEDPFGHDPNDLPLDDISNNIRKHVGEIFEGKNA</sequence>
<comment type="subcellular location">
    <subcellularLocation>
        <location evidence="1">Cell membrane</location>
        <topology evidence="1">Multi-pass membrane protein</topology>
    </subcellularLocation>
</comment>
<dbReference type="GO" id="GO:0005886">
    <property type="term" value="C:plasma membrane"/>
    <property type="evidence" value="ECO:0007669"/>
    <property type="project" value="UniProtKB-SubCell"/>
</dbReference>
<feature type="transmembrane region" description="Helical" evidence="9">
    <location>
        <begin position="58"/>
        <end position="75"/>
    </location>
</feature>
<evidence type="ECO:0000256" key="2">
    <source>
        <dbReference type="ARBA" id="ARBA00022448"/>
    </source>
</evidence>
<evidence type="ECO:0008006" key="12">
    <source>
        <dbReference type="Google" id="ProtNLM"/>
    </source>
</evidence>
<dbReference type="OrthoDB" id="445589at2"/>
<evidence type="ECO:0000256" key="9">
    <source>
        <dbReference type="SAM" id="Phobius"/>
    </source>
</evidence>
<evidence type="ECO:0000313" key="11">
    <source>
        <dbReference type="Proteomes" id="UP000264217"/>
    </source>
</evidence>
<comment type="caution">
    <text evidence="10">The sequence shown here is derived from an EMBL/GenBank/DDBJ whole genome shotgun (WGS) entry which is preliminary data.</text>
</comment>
<evidence type="ECO:0000256" key="3">
    <source>
        <dbReference type="ARBA" id="ARBA00022475"/>
    </source>
</evidence>
<proteinExistence type="inferred from homology"/>
<reference evidence="10 11" key="1">
    <citation type="submission" date="2018-08" db="EMBL/GenBank/DDBJ databases">
        <title>Mucilaginibacter sp. MYSH2.</title>
        <authorList>
            <person name="Seo T."/>
        </authorList>
    </citation>
    <scope>NUCLEOTIDE SEQUENCE [LARGE SCALE GENOMIC DNA]</scope>
    <source>
        <strain evidence="10 11">MYSH2</strain>
    </source>
</reference>
<dbReference type="Pfam" id="PF25539">
    <property type="entry name" value="Bestrophin_2"/>
    <property type="match status" value="1"/>
</dbReference>
<feature type="transmembrane region" description="Helical" evidence="9">
    <location>
        <begin position="231"/>
        <end position="251"/>
    </location>
</feature>
<dbReference type="AlphaFoldDB" id="A0A372NXS6"/>
<evidence type="ECO:0000256" key="1">
    <source>
        <dbReference type="ARBA" id="ARBA00004651"/>
    </source>
</evidence>
<evidence type="ECO:0000256" key="7">
    <source>
        <dbReference type="ARBA" id="ARBA00023136"/>
    </source>
</evidence>
<dbReference type="Proteomes" id="UP000264217">
    <property type="component" value="Unassembled WGS sequence"/>
</dbReference>
<feature type="transmembrane region" description="Helical" evidence="9">
    <location>
        <begin position="21"/>
        <end position="43"/>
    </location>
</feature>
<dbReference type="RefSeq" id="WP_117389891.1">
    <property type="nucleotide sequence ID" value="NZ_QWDC01000001.1"/>
</dbReference>
<dbReference type="GO" id="GO:0005254">
    <property type="term" value="F:chloride channel activity"/>
    <property type="evidence" value="ECO:0007669"/>
    <property type="project" value="InterPro"/>
</dbReference>
<evidence type="ECO:0000313" key="10">
    <source>
        <dbReference type="EMBL" id="RFZ94327.1"/>
    </source>
</evidence>
<comment type="similarity">
    <text evidence="8">Belongs to the anion channel-forming bestrophin (TC 1.A.46) family.</text>
</comment>
<gene>
    <name evidence="10" type="ORF">D0C36_01865</name>
</gene>
<dbReference type="InterPro" id="IPR044669">
    <property type="entry name" value="YneE/VCCN1/2-like"/>
</dbReference>
<evidence type="ECO:0000256" key="8">
    <source>
        <dbReference type="ARBA" id="ARBA00034708"/>
    </source>
</evidence>
<keyword evidence="4 9" id="KW-0812">Transmembrane</keyword>
<accession>A0A372NXS6</accession>
<evidence type="ECO:0000256" key="4">
    <source>
        <dbReference type="ARBA" id="ARBA00022692"/>
    </source>
</evidence>
<keyword evidence="3" id="KW-1003">Cell membrane</keyword>
<keyword evidence="7 9" id="KW-0472">Membrane</keyword>
<keyword evidence="2" id="KW-0813">Transport</keyword>
<evidence type="ECO:0000256" key="6">
    <source>
        <dbReference type="ARBA" id="ARBA00023065"/>
    </source>
</evidence>
<feature type="transmembrane region" description="Helical" evidence="9">
    <location>
        <begin position="206"/>
        <end position="225"/>
    </location>
</feature>
<protein>
    <recommendedName>
        <fullName evidence="12">Bestrophin</fullName>
    </recommendedName>
</protein>
<dbReference type="EMBL" id="QWDC01000001">
    <property type="protein sequence ID" value="RFZ94327.1"/>
    <property type="molecule type" value="Genomic_DNA"/>
</dbReference>
<keyword evidence="6" id="KW-0406">Ion transport</keyword>